<evidence type="ECO:0000256" key="6">
    <source>
        <dbReference type="ARBA" id="ARBA00023209"/>
    </source>
</evidence>
<comment type="catalytic activity">
    <reaction evidence="12">
        <text>sn-glycerol 3-phosphate + NADP(+) = dihydroxyacetone phosphate + NADPH + H(+)</text>
        <dbReference type="Rhea" id="RHEA:11096"/>
        <dbReference type="ChEBI" id="CHEBI:15378"/>
        <dbReference type="ChEBI" id="CHEBI:57597"/>
        <dbReference type="ChEBI" id="CHEBI:57642"/>
        <dbReference type="ChEBI" id="CHEBI:57783"/>
        <dbReference type="ChEBI" id="CHEBI:58349"/>
        <dbReference type="EC" id="1.1.1.94"/>
    </reaction>
</comment>
<keyword evidence="16" id="KW-1185">Reference proteome</keyword>
<dbReference type="InterPro" id="IPR008927">
    <property type="entry name" value="6-PGluconate_DH-like_C_sf"/>
</dbReference>
<evidence type="ECO:0000256" key="12">
    <source>
        <dbReference type="RuleBase" id="RU000439"/>
    </source>
</evidence>
<dbReference type="PANTHER" id="PTHR11728">
    <property type="entry name" value="GLYCEROL-3-PHOSPHATE DEHYDROGENASE"/>
    <property type="match status" value="1"/>
</dbReference>
<dbReference type="GO" id="GO:0005829">
    <property type="term" value="C:cytosol"/>
    <property type="evidence" value="ECO:0007669"/>
    <property type="project" value="TreeGrafter"/>
</dbReference>
<evidence type="ECO:0000256" key="8">
    <source>
        <dbReference type="PIRSR" id="PIRSR000114-1"/>
    </source>
</evidence>
<reference evidence="16" key="1">
    <citation type="journal article" date="2014" name="Genome Announc.">
        <title>Complete Genome Sequence of Mycoplasma canadense Strain HAZ 360_1 from Bovine Mastitic Milk in Japan.</title>
        <authorList>
            <person name="Hata E."/>
        </authorList>
    </citation>
    <scope>NUCLEOTIDE SEQUENCE [LARGE SCALE GENOMIC DNA]</scope>
    <source>
        <strain evidence="16">HAZ360_1</strain>
    </source>
</reference>
<keyword evidence="4 10" id="KW-0520">NAD</keyword>
<dbReference type="PROSITE" id="PS00957">
    <property type="entry name" value="NAD_G3PDH"/>
    <property type="match status" value="1"/>
</dbReference>
<keyword evidence="7" id="KW-1208">Phospholipid metabolism</keyword>
<keyword evidence="6" id="KW-0594">Phospholipid biosynthesis</keyword>
<dbReference type="GO" id="GO:0008654">
    <property type="term" value="P:phospholipid biosynthetic process"/>
    <property type="evidence" value="ECO:0007669"/>
    <property type="project" value="UniProtKB-KW"/>
</dbReference>
<protein>
    <recommendedName>
        <fullName evidence="12">Glycerol-3-phosphate dehydrogenase</fullName>
        <ecNumber evidence="12">1.1.1.94</ecNumber>
    </recommendedName>
</protein>
<feature type="binding site" evidence="10">
    <location>
        <position position="141"/>
    </location>
    <ligand>
        <name>NAD(+)</name>
        <dbReference type="ChEBI" id="CHEBI:57540"/>
    </ligand>
</feature>
<dbReference type="InterPro" id="IPR036291">
    <property type="entry name" value="NAD(P)-bd_dom_sf"/>
</dbReference>
<feature type="domain" description="Glycerol-3-phosphate dehydrogenase NAD-dependent N-terminal" evidence="13">
    <location>
        <begin position="4"/>
        <end position="157"/>
    </location>
</feature>
<proteinExistence type="inferred from homology"/>
<dbReference type="AlphaFoldDB" id="A0A077L709"/>
<dbReference type="GO" id="GO:0005975">
    <property type="term" value="P:carbohydrate metabolic process"/>
    <property type="evidence" value="ECO:0007669"/>
    <property type="project" value="InterPro"/>
</dbReference>
<feature type="binding site" evidence="9">
    <location>
        <position position="105"/>
    </location>
    <ligand>
        <name>substrate</name>
    </ligand>
</feature>
<dbReference type="Pfam" id="PF07479">
    <property type="entry name" value="NAD_Gly3P_dh_C"/>
    <property type="match status" value="1"/>
</dbReference>
<evidence type="ECO:0000256" key="4">
    <source>
        <dbReference type="ARBA" id="ARBA00023027"/>
    </source>
</evidence>
<dbReference type="STRING" id="29554.MCAN360_0451"/>
<dbReference type="KEGG" id="mcan:MCAN360_0451"/>
<dbReference type="OrthoDB" id="9812273at2"/>
<dbReference type="Gene3D" id="3.40.50.720">
    <property type="entry name" value="NAD(P)-binding Rossmann-like Domain"/>
    <property type="match status" value="1"/>
</dbReference>
<dbReference type="Gene3D" id="1.10.1040.10">
    <property type="entry name" value="N-(1-d-carboxylethyl)-l-norvaline Dehydrogenase, domain 2"/>
    <property type="match status" value="1"/>
</dbReference>
<evidence type="ECO:0000256" key="9">
    <source>
        <dbReference type="PIRSR" id="PIRSR000114-2"/>
    </source>
</evidence>
<evidence type="ECO:0000256" key="11">
    <source>
        <dbReference type="RuleBase" id="RU000437"/>
    </source>
</evidence>
<evidence type="ECO:0000256" key="2">
    <source>
        <dbReference type="ARBA" id="ARBA00022516"/>
    </source>
</evidence>
<feature type="binding site" evidence="10">
    <location>
        <position position="82"/>
    </location>
    <ligand>
        <name>NAD(+)</name>
        <dbReference type="ChEBI" id="CHEBI:57540"/>
    </ligand>
</feature>
<feature type="binding site" evidence="10">
    <location>
        <begin position="9"/>
        <end position="14"/>
    </location>
    <ligand>
        <name>NAD(+)</name>
        <dbReference type="ChEBI" id="CHEBI:57540"/>
    </ligand>
</feature>
<evidence type="ECO:0000256" key="7">
    <source>
        <dbReference type="ARBA" id="ARBA00023264"/>
    </source>
</evidence>
<feature type="active site" description="Proton acceptor" evidence="8">
    <location>
        <position position="192"/>
    </location>
</feature>
<gene>
    <name evidence="15" type="primary">gpsA</name>
    <name evidence="15" type="ORF">MCAN360_0451</name>
</gene>
<dbReference type="SUPFAM" id="SSF48179">
    <property type="entry name" value="6-phosphogluconate dehydrogenase C-terminal domain-like"/>
    <property type="match status" value="1"/>
</dbReference>
<evidence type="ECO:0000259" key="13">
    <source>
        <dbReference type="Pfam" id="PF01210"/>
    </source>
</evidence>
<dbReference type="InterPro" id="IPR011128">
    <property type="entry name" value="G3P_DH_NAD-dep_N"/>
</dbReference>
<keyword evidence="5" id="KW-0443">Lipid metabolism</keyword>
<evidence type="ECO:0000259" key="14">
    <source>
        <dbReference type="Pfam" id="PF07479"/>
    </source>
</evidence>
<dbReference type="SUPFAM" id="SSF51735">
    <property type="entry name" value="NAD(P)-binding Rossmann-fold domains"/>
    <property type="match status" value="1"/>
</dbReference>
<dbReference type="PRINTS" id="PR00077">
    <property type="entry name" value="GPDHDRGNASE"/>
</dbReference>
<dbReference type="GO" id="GO:0046168">
    <property type="term" value="P:glycerol-3-phosphate catabolic process"/>
    <property type="evidence" value="ECO:0007669"/>
    <property type="project" value="InterPro"/>
</dbReference>
<evidence type="ECO:0000256" key="1">
    <source>
        <dbReference type="ARBA" id="ARBA00011009"/>
    </source>
</evidence>
<dbReference type="GO" id="GO:0051287">
    <property type="term" value="F:NAD binding"/>
    <property type="evidence" value="ECO:0007669"/>
    <property type="project" value="InterPro"/>
</dbReference>
<feature type="domain" description="Glycerol-3-phosphate dehydrogenase NAD-dependent C-terminal" evidence="14">
    <location>
        <begin position="181"/>
        <end position="316"/>
    </location>
</feature>
<evidence type="ECO:0000256" key="3">
    <source>
        <dbReference type="ARBA" id="ARBA00023002"/>
    </source>
</evidence>
<evidence type="ECO:0000313" key="16">
    <source>
        <dbReference type="Proteomes" id="UP000031641"/>
    </source>
</evidence>
<dbReference type="Proteomes" id="UP000031641">
    <property type="component" value="Chromosome"/>
</dbReference>
<keyword evidence="2" id="KW-0444">Lipid biosynthesis</keyword>
<name>A0A077L709_9BACT</name>
<keyword evidence="3 11" id="KW-0560">Oxidoreductase</keyword>
<dbReference type="EMBL" id="AP014631">
    <property type="protein sequence ID" value="BAP39591.1"/>
    <property type="molecule type" value="Genomic_DNA"/>
</dbReference>
<feature type="binding site" evidence="9">
    <location>
        <begin position="256"/>
        <end position="257"/>
    </location>
    <ligand>
        <name>substrate</name>
    </ligand>
</feature>
<comment type="similarity">
    <text evidence="1 11">Belongs to the NAD-dependent glycerol-3-phosphate dehydrogenase family.</text>
</comment>
<dbReference type="PROSITE" id="PS51257">
    <property type="entry name" value="PROKAR_LIPOPROTEIN"/>
    <property type="match status" value="1"/>
</dbReference>
<evidence type="ECO:0000256" key="10">
    <source>
        <dbReference type="PIRSR" id="PIRSR000114-3"/>
    </source>
</evidence>
<organism evidence="15 16">
    <name type="scientific">Metamycoplasma canadense</name>
    <dbReference type="NCBI Taxonomy" id="29554"/>
    <lineage>
        <taxon>Bacteria</taxon>
        <taxon>Bacillati</taxon>
        <taxon>Mycoplasmatota</taxon>
        <taxon>Mycoplasmoidales</taxon>
        <taxon>Metamycoplasmataceae</taxon>
        <taxon>Metamycoplasma</taxon>
    </lineage>
</organism>
<dbReference type="RefSeq" id="WP_045433821.1">
    <property type="nucleotide sequence ID" value="NZ_AP014631.1"/>
</dbReference>
<dbReference type="PANTHER" id="PTHR11728:SF1">
    <property type="entry name" value="GLYCEROL-3-PHOSPHATE DEHYDROGENASE [NAD(+)] 2, CHLOROPLASTIC"/>
    <property type="match status" value="1"/>
</dbReference>
<dbReference type="PIRSF" id="PIRSF000114">
    <property type="entry name" value="Glycerol-3-P_dh"/>
    <property type="match status" value="1"/>
</dbReference>
<sequence>MKNKIAILGSGAMGTACASILEENGHDVIIYGIDQYELNDLKNGFNSKHFNNKLITNFKTTNVLNKAIENADYILIAIPTRFIPEVFNNLVDQIKNPTVIINVAKGFWPNSENFIHEGMKKIAKKNKNIKEIVSLIGPSFAIDIINKNITIVNAVSEKIFYAKKVKKIFSNSWFGVSINNDVIGAEIGSIFKNILAIASGMAEGLGYSTNTQTAILTFGLKEMKKYVHALKGNIETVYDLCGVGDLMLTGLSNKSRNYQFGKNFFNNSNNKNTTVEGLYALKYVYFQNKNKLKINLPLINAVYKIVYNKVNPQKIINNLIKKI</sequence>
<evidence type="ECO:0000313" key="15">
    <source>
        <dbReference type="EMBL" id="BAP39591.1"/>
    </source>
</evidence>
<dbReference type="InterPro" id="IPR006168">
    <property type="entry name" value="G3P_DH_NAD-dep"/>
</dbReference>
<dbReference type="HOGENOM" id="CLU_033449_0_0_14"/>
<accession>A0A077L709</accession>
<dbReference type="InterPro" id="IPR006109">
    <property type="entry name" value="G3P_DH_NAD-dep_C"/>
</dbReference>
<evidence type="ECO:0000256" key="5">
    <source>
        <dbReference type="ARBA" id="ARBA00023098"/>
    </source>
</evidence>
<dbReference type="Pfam" id="PF01210">
    <property type="entry name" value="NAD_Gly3P_dh_N"/>
    <property type="match status" value="1"/>
</dbReference>
<dbReference type="InterPro" id="IPR013328">
    <property type="entry name" value="6PGD_dom2"/>
</dbReference>
<dbReference type="EC" id="1.1.1.94" evidence="12"/>
<feature type="binding site" evidence="10">
    <location>
        <position position="256"/>
    </location>
    <ligand>
        <name>NAD(+)</name>
        <dbReference type="ChEBI" id="CHEBI:57540"/>
    </ligand>
</feature>
<dbReference type="GO" id="GO:0141153">
    <property type="term" value="F:glycerol-3-phosphate dehydrogenase (NADP+) activity"/>
    <property type="evidence" value="ECO:0007669"/>
    <property type="project" value="RHEA"/>
</dbReference>